<evidence type="ECO:0008006" key="4">
    <source>
        <dbReference type="Google" id="ProtNLM"/>
    </source>
</evidence>
<dbReference type="PROSITE" id="PS51257">
    <property type="entry name" value="PROKAR_LIPOPROTEIN"/>
    <property type="match status" value="1"/>
</dbReference>
<gene>
    <name evidence="2" type="ORF">BKA19_2676</name>
</gene>
<dbReference type="Proteomes" id="UP000292507">
    <property type="component" value="Unassembled WGS sequence"/>
</dbReference>
<protein>
    <recommendedName>
        <fullName evidence="4">Lipoprotein</fullName>
    </recommendedName>
</protein>
<evidence type="ECO:0000256" key="1">
    <source>
        <dbReference type="SAM" id="SignalP"/>
    </source>
</evidence>
<feature type="signal peptide" evidence="1">
    <location>
        <begin position="1"/>
        <end position="22"/>
    </location>
</feature>
<evidence type="ECO:0000313" key="3">
    <source>
        <dbReference type="Proteomes" id="UP000292507"/>
    </source>
</evidence>
<dbReference type="EMBL" id="SHKV01000001">
    <property type="protein sequence ID" value="RZU32961.1"/>
    <property type="molecule type" value="Genomic_DNA"/>
</dbReference>
<dbReference type="RefSeq" id="WP_104528880.1">
    <property type="nucleotide sequence ID" value="NZ_POQT01000019.1"/>
</dbReference>
<comment type="caution">
    <text evidence="2">The sequence shown here is derived from an EMBL/GenBank/DDBJ whole genome shotgun (WGS) entry which is preliminary data.</text>
</comment>
<evidence type="ECO:0000313" key="2">
    <source>
        <dbReference type="EMBL" id="RZU32961.1"/>
    </source>
</evidence>
<keyword evidence="3" id="KW-1185">Reference proteome</keyword>
<dbReference type="OrthoDB" id="3748600at2"/>
<name>A0A4Q7Y9Y1_9ACTN</name>
<reference evidence="2 3" key="1">
    <citation type="submission" date="2019-02" db="EMBL/GenBank/DDBJ databases">
        <title>Sequencing the genomes of 1000 actinobacteria strains.</title>
        <authorList>
            <person name="Klenk H.-P."/>
        </authorList>
    </citation>
    <scope>NUCLEOTIDE SEQUENCE [LARGE SCALE GENOMIC DNA]</scope>
    <source>
        <strain evidence="2 3">DSM 44509</strain>
    </source>
</reference>
<keyword evidence="1" id="KW-0732">Signal</keyword>
<feature type="chain" id="PRO_5039408116" description="Lipoprotein" evidence="1">
    <location>
        <begin position="23"/>
        <end position="139"/>
    </location>
</feature>
<dbReference type="AlphaFoldDB" id="A0A4Q7Y9Y1"/>
<proteinExistence type="predicted"/>
<organism evidence="2 3">
    <name type="scientific">Blastococcus saxobsidens</name>
    <dbReference type="NCBI Taxonomy" id="138336"/>
    <lineage>
        <taxon>Bacteria</taxon>
        <taxon>Bacillati</taxon>
        <taxon>Actinomycetota</taxon>
        <taxon>Actinomycetes</taxon>
        <taxon>Geodermatophilales</taxon>
        <taxon>Geodermatophilaceae</taxon>
        <taxon>Blastococcus</taxon>
    </lineage>
</organism>
<sequence length="139" mass="14003">MDLSPRRTVRALVASSAVPLLAACGAGEVISVADVTVLVSERTGAGMDALGGGRLEVSGGCLGAGGSVIVWPHGTEVVDDDPLTIAVPGHGTYGLGDEVEVGGGFVLEHSSRNWELGPFDVAGVTVPAPCAEHDVFLAR</sequence>
<accession>A0A4Q7Y9Y1</accession>